<keyword evidence="4 6" id="KW-1133">Transmembrane helix</keyword>
<evidence type="ECO:0000256" key="3">
    <source>
        <dbReference type="ARBA" id="ARBA00022692"/>
    </source>
</evidence>
<feature type="transmembrane region" description="Helical" evidence="6">
    <location>
        <begin position="140"/>
        <end position="161"/>
    </location>
</feature>
<keyword evidence="5 6" id="KW-0472">Membrane</keyword>
<organism evidence="7 8">
    <name type="scientific">Candidatus Terraquivivens tikiterensis</name>
    <dbReference type="NCBI Taxonomy" id="1980982"/>
    <lineage>
        <taxon>Archaea</taxon>
        <taxon>Nitrososphaerota</taxon>
        <taxon>Candidatus Wolframiiraptoraceae</taxon>
        <taxon>Candidatus Terraquivivens</taxon>
    </lineage>
</organism>
<gene>
    <name evidence="7" type="ORF">B9J98_05905</name>
</gene>
<dbReference type="GO" id="GO:0055085">
    <property type="term" value="P:transmembrane transport"/>
    <property type="evidence" value="ECO:0007669"/>
    <property type="project" value="InterPro"/>
</dbReference>
<comment type="subcellular location">
    <subcellularLocation>
        <location evidence="1">Membrane</location>
        <topology evidence="1">Multi-pass membrane protein</topology>
    </subcellularLocation>
</comment>
<evidence type="ECO:0000256" key="5">
    <source>
        <dbReference type="ARBA" id="ARBA00023136"/>
    </source>
</evidence>
<feature type="transmembrane region" description="Helical" evidence="6">
    <location>
        <begin position="181"/>
        <end position="212"/>
    </location>
</feature>
<comment type="caution">
    <text evidence="7">The sequence shown here is derived from an EMBL/GenBank/DDBJ whole genome shotgun (WGS) entry which is preliminary data.</text>
</comment>
<dbReference type="Gene3D" id="1.10.3470.10">
    <property type="entry name" value="ABC transporter involved in vitamin B12 uptake, BtuC"/>
    <property type="match status" value="1"/>
</dbReference>
<dbReference type="InterPro" id="IPR037294">
    <property type="entry name" value="ABC_BtuC-like"/>
</dbReference>
<proteinExistence type="inferred from homology"/>
<keyword evidence="3 6" id="KW-0812">Transmembrane</keyword>
<dbReference type="PANTHER" id="PTHR30477:SF0">
    <property type="entry name" value="METAL TRANSPORT SYSTEM MEMBRANE PROTEIN TM_0125-RELATED"/>
    <property type="match status" value="1"/>
</dbReference>
<dbReference type="Proteomes" id="UP000244066">
    <property type="component" value="Unassembled WGS sequence"/>
</dbReference>
<feature type="transmembrane region" description="Helical" evidence="6">
    <location>
        <begin position="91"/>
        <end position="110"/>
    </location>
</feature>
<evidence type="ECO:0000313" key="7">
    <source>
        <dbReference type="EMBL" id="PUA31597.1"/>
    </source>
</evidence>
<reference evidence="7 8" key="1">
    <citation type="submission" date="2017-04" db="EMBL/GenBank/DDBJ databases">
        <title>Draft Aigarchaeota genome from a New Zealand hot spring.</title>
        <authorList>
            <person name="Reysenbach A.-L."/>
            <person name="Donaho J.A."/>
            <person name="Gerhart J."/>
            <person name="Kelley J.F."/>
            <person name="Kouba K."/>
            <person name="Podar M."/>
            <person name="Stott M."/>
        </authorList>
    </citation>
    <scope>NUCLEOTIDE SEQUENCE [LARGE SCALE GENOMIC DNA]</scope>
    <source>
        <strain evidence="7">NZ13_MG1</strain>
    </source>
</reference>
<comment type="similarity">
    <text evidence="2">Belongs to the ABC-3 integral membrane protein family.</text>
</comment>
<dbReference type="InterPro" id="IPR001626">
    <property type="entry name" value="ABC_TroCD"/>
</dbReference>
<feature type="transmembrane region" description="Helical" evidence="6">
    <location>
        <begin position="65"/>
        <end position="84"/>
    </location>
</feature>
<feature type="transmembrane region" description="Helical" evidence="6">
    <location>
        <begin position="12"/>
        <end position="34"/>
    </location>
</feature>
<accession>A0A2R7Y2L3</accession>
<evidence type="ECO:0000256" key="2">
    <source>
        <dbReference type="ARBA" id="ARBA00008034"/>
    </source>
</evidence>
<feature type="transmembrane region" description="Helical" evidence="6">
    <location>
        <begin position="224"/>
        <end position="246"/>
    </location>
</feature>
<evidence type="ECO:0000256" key="6">
    <source>
        <dbReference type="SAM" id="Phobius"/>
    </source>
</evidence>
<evidence type="ECO:0000313" key="8">
    <source>
        <dbReference type="Proteomes" id="UP000244066"/>
    </source>
</evidence>
<name>A0A2R7Y2L3_9ARCH</name>
<dbReference type="PANTHER" id="PTHR30477">
    <property type="entry name" value="ABC-TRANSPORTER METAL-BINDING PROTEIN"/>
    <property type="match status" value="1"/>
</dbReference>
<protein>
    <recommendedName>
        <fullName evidence="9">Metal ABC transporter permease</fullName>
    </recommendedName>
</protein>
<evidence type="ECO:0008006" key="9">
    <source>
        <dbReference type="Google" id="ProtNLM"/>
    </source>
</evidence>
<evidence type="ECO:0000256" key="4">
    <source>
        <dbReference type="ARBA" id="ARBA00022989"/>
    </source>
</evidence>
<evidence type="ECO:0000256" key="1">
    <source>
        <dbReference type="ARBA" id="ARBA00004141"/>
    </source>
</evidence>
<dbReference type="EMBL" id="NDWU01000015">
    <property type="protein sequence ID" value="PUA31597.1"/>
    <property type="molecule type" value="Genomic_DNA"/>
</dbReference>
<dbReference type="SUPFAM" id="SSF81345">
    <property type="entry name" value="ABC transporter involved in vitamin B12 uptake, BtuC"/>
    <property type="match status" value="1"/>
</dbReference>
<feature type="transmembrane region" description="Helical" evidence="6">
    <location>
        <begin position="41"/>
        <end position="59"/>
    </location>
</feature>
<sequence>MVDPLSPFLVKAYVAILLMAGISISGSVSVLRGIAYMPAEAAHAALGGAALGILVSHVTNMTLDPYVVAAMFASVTTLFAGYVGRRGGPEAIAAALAGALTLGVSIYAFVRYILPANLRVVLDGYLVGDILILKDSEIAMLSILTIAYMIIFTLFYNEIVYVCFDPEGAEAMGMNVSLYDFMIFFLIGLAGSVATKAVGSLLVYALVIAPAITAKELSGSVRGMLVLTSAITLLAGYGGLAVSLLFDMPSGGSIAVVASLTYVGTMLGKRLFQKR</sequence>
<feature type="transmembrane region" description="Helical" evidence="6">
    <location>
        <begin position="252"/>
        <end position="272"/>
    </location>
</feature>
<dbReference type="Pfam" id="PF00950">
    <property type="entry name" value="ABC-3"/>
    <property type="match status" value="1"/>
</dbReference>
<dbReference type="AlphaFoldDB" id="A0A2R7Y2L3"/>
<dbReference type="GO" id="GO:0043190">
    <property type="term" value="C:ATP-binding cassette (ABC) transporter complex"/>
    <property type="evidence" value="ECO:0007669"/>
    <property type="project" value="InterPro"/>
</dbReference>